<dbReference type="AlphaFoldDB" id="A0A9P5CLF5"/>
<reference evidence="1" key="1">
    <citation type="journal article" date="2020" name="Phytopathology">
        <title>Genome sequence of the chestnut blight fungus Cryphonectria parasitica EP155: A fundamental resource for an archetypical invasive plant pathogen.</title>
        <authorList>
            <person name="Crouch J.A."/>
            <person name="Dawe A."/>
            <person name="Aerts A."/>
            <person name="Barry K."/>
            <person name="Churchill A.C.L."/>
            <person name="Grimwood J."/>
            <person name="Hillman B."/>
            <person name="Milgroom M.G."/>
            <person name="Pangilinan J."/>
            <person name="Smith M."/>
            <person name="Salamov A."/>
            <person name="Schmutz J."/>
            <person name="Yadav J."/>
            <person name="Grigoriev I.V."/>
            <person name="Nuss D."/>
        </authorList>
    </citation>
    <scope>NUCLEOTIDE SEQUENCE</scope>
    <source>
        <strain evidence="1">EP155</strain>
    </source>
</reference>
<proteinExistence type="predicted"/>
<accession>A0A9P5CLF5</accession>
<name>A0A9P5CLF5_CRYP1</name>
<comment type="caution">
    <text evidence="1">The sequence shown here is derived from an EMBL/GenBank/DDBJ whole genome shotgun (WGS) entry which is preliminary data.</text>
</comment>
<keyword evidence="2" id="KW-1185">Reference proteome</keyword>
<dbReference type="RefSeq" id="XP_040774240.1">
    <property type="nucleotide sequence ID" value="XM_040920672.1"/>
</dbReference>
<gene>
    <name evidence="1" type="ORF">M406DRAFT_331813</name>
</gene>
<dbReference type="GeneID" id="63837801"/>
<dbReference type="Proteomes" id="UP000803844">
    <property type="component" value="Unassembled WGS sequence"/>
</dbReference>
<evidence type="ECO:0000313" key="1">
    <source>
        <dbReference type="EMBL" id="KAF3763279.1"/>
    </source>
</evidence>
<evidence type="ECO:0000313" key="2">
    <source>
        <dbReference type="Proteomes" id="UP000803844"/>
    </source>
</evidence>
<protein>
    <submittedName>
        <fullName evidence="1">Uncharacterized protein</fullName>
    </submittedName>
</protein>
<sequence length="110" mass="12403">MLSRWLGLVWAVGVYDQFLQGRCRFLLLLLLVKEDLVAMGSEAASYEDRADEEGIMNIEVVEEGPQVVDIEGWDEESRVLGCQAVHDQGHVVINEVAEEVMLEARIEDEV</sequence>
<organism evidence="1 2">
    <name type="scientific">Cryphonectria parasitica (strain ATCC 38755 / EP155)</name>
    <dbReference type="NCBI Taxonomy" id="660469"/>
    <lineage>
        <taxon>Eukaryota</taxon>
        <taxon>Fungi</taxon>
        <taxon>Dikarya</taxon>
        <taxon>Ascomycota</taxon>
        <taxon>Pezizomycotina</taxon>
        <taxon>Sordariomycetes</taxon>
        <taxon>Sordariomycetidae</taxon>
        <taxon>Diaporthales</taxon>
        <taxon>Cryphonectriaceae</taxon>
        <taxon>Cryphonectria-Endothia species complex</taxon>
        <taxon>Cryphonectria</taxon>
    </lineage>
</organism>
<dbReference type="EMBL" id="MU032349">
    <property type="protein sequence ID" value="KAF3763279.1"/>
    <property type="molecule type" value="Genomic_DNA"/>
</dbReference>